<dbReference type="RefSeq" id="WP_260195693.1">
    <property type="nucleotide sequence ID" value="NZ_JAFFZE010000028.1"/>
</dbReference>
<feature type="compositionally biased region" description="Basic and acidic residues" evidence="1">
    <location>
        <begin position="139"/>
        <end position="150"/>
    </location>
</feature>
<sequence>MSVHPEFNHEVNHEIGRECEGEDMNERAEAQAATSAAALAETGQRTASEVGAVWTVPGRGGEVLVMRRVDPKASAGAPDRATRVASWFGWHLGELAGVVVPAGVAVAVTPWAWLVSGVVGAGWTVHEVRVARQQAAIKAGRDLPTKKPTTEDAAETPAEKPGGTDGGTDEETSNDTAERDDEQAIERAGGVR</sequence>
<keyword evidence="3" id="KW-1185">Reference proteome</keyword>
<evidence type="ECO:0000256" key="1">
    <source>
        <dbReference type="SAM" id="MobiDB-lite"/>
    </source>
</evidence>
<evidence type="ECO:0000313" key="3">
    <source>
        <dbReference type="Proteomes" id="UP001156441"/>
    </source>
</evidence>
<dbReference type="EMBL" id="JAFFZE010000028">
    <property type="protein sequence ID" value="MCT2587781.1"/>
    <property type="molecule type" value="Genomic_DNA"/>
</dbReference>
<feature type="compositionally biased region" description="Acidic residues" evidence="1">
    <location>
        <begin position="167"/>
        <end position="183"/>
    </location>
</feature>
<evidence type="ECO:0008006" key="4">
    <source>
        <dbReference type="Google" id="ProtNLM"/>
    </source>
</evidence>
<reference evidence="2 3" key="1">
    <citation type="submission" date="2021-02" db="EMBL/GenBank/DDBJ databases">
        <title>Actinophytocola xerophila sp. nov., isolated from soil of cotton cropping field.</title>
        <authorList>
            <person name="Huang R."/>
            <person name="Chen X."/>
            <person name="Ge X."/>
            <person name="Liu W."/>
        </authorList>
    </citation>
    <scope>NUCLEOTIDE SEQUENCE [LARGE SCALE GENOMIC DNA]</scope>
    <source>
        <strain evidence="2 3">S1-96</strain>
    </source>
</reference>
<organism evidence="2 3">
    <name type="scientific">Actinophytocola gossypii</name>
    <dbReference type="NCBI Taxonomy" id="2812003"/>
    <lineage>
        <taxon>Bacteria</taxon>
        <taxon>Bacillati</taxon>
        <taxon>Actinomycetota</taxon>
        <taxon>Actinomycetes</taxon>
        <taxon>Pseudonocardiales</taxon>
        <taxon>Pseudonocardiaceae</taxon>
    </lineage>
</organism>
<comment type="caution">
    <text evidence="2">The sequence shown here is derived from an EMBL/GenBank/DDBJ whole genome shotgun (WGS) entry which is preliminary data.</text>
</comment>
<proteinExistence type="predicted"/>
<dbReference type="Proteomes" id="UP001156441">
    <property type="component" value="Unassembled WGS sequence"/>
</dbReference>
<name>A0ABT2JIT4_9PSEU</name>
<gene>
    <name evidence="2" type="ORF">JT362_32165</name>
</gene>
<protein>
    <recommendedName>
        <fullName evidence="4">DUF4342 domain-containing protein</fullName>
    </recommendedName>
</protein>
<evidence type="ECO:0000313" key="2">
    <source>
        <dbReference type="EMBL" id="MCT2587781.1"/>
    </source>
</evidence>
<accession>A0ABT2JIT4</accession>
<feature type="region of interest" description="Disordered" evidence="1">
    <location>
        <begin position="139"/>
        <end position="192"/>
    </location>
</feature>